<gene>
    <name evidence="3" type="primary">bsn_1</name>
    <name evidence="3" type="ORF">NCTC10138_00483</name>
</gene>
<keyword evidence="1" id="KW-0540">Nuclease</keyword>
<evidence type="ECO:0000256" key="1">
    <source>
        <dbReference type="ARBA" id="ARBA00022722"/>
    </source>
</evidence>
<dbReference type="Proteomes" id="UP000289841">
    <property type="component" value="Chromosome"/>
</dbReference>
<dbReference type="InterPro" id="IPR007346">
    <property type="entry name" value="Endonuclease-I"/>
</dbReference>
<dbReference type="EMBL" id="LR215048">
    <property type="protein sequence ID" value="VEU80127.1"/>
    <property type="molecule type" value="Genomic_DNA"/>
</dbReference>
<dbReference type="RefSeq" id="WP_026391182.1">
    <property type="nucleotide sequence ID" value="NZ_LR215048.1"/>
</dbReference>
<dbReference type="GO" id="GO:0004518">
    <property type="term" value="F:nuclease activity"/>
    <property type="evidence" value="ECO:0007669"/>
    <property type="project" value="UniProtKB-KW"/>
</dbReference>
<dbReference type="AlphaFoldDB" id="A0A449BCG8"/>
<dbReference type="Pfam" id="PF04231">
    <property type="entry name" value="Endonuclease_1"/>
    <property type="match status" value="1"/>
</dbReference>
<evidence type="ECO:0000313" key="4">
    <source>
        <dbReference type="Proteomes" id="UP000289841"/>
    </source>
</evidence>
<dbReference type="KEGG" id="aaxa:NCTC10138_00483"/>
<dbReference type="PANTHER" id="PTHR33607">
    <property type="entry name" value="ENDONUCLEASE-1"/>
    <property type="match status" value="1"/>
</dbReference>
<accession>A0A449BCG8</accession>
<dbReference type="SUPFAM" id="SSF54060">
    <property type="entry name" value="His-Me finger endonucleases"/>
    <property type="match status" value="1"/>
</dbReference>
<organism evidence="3 4">
    <name type="scientific">Haploplasma axanthum</name>
    <name type="common">Acholeplasma axanthum</name>
    <dbReference type="NCBI Taxonomy" id="29552"/>
    <lineage>
        <taxon>Bacteria</taxon>
        <taxon>Bacillati</taxon>
        <taxon>Mycoplasmatota</taxon>
        <taxon>Mollicutes</taxon>
        <taxon>Acholeplasmatales</taxon>
        <taxon>Acholeplasmataceae</taxon>
        <taxon>Haploplasma</taxon>
    </lineage>
</organism>
<keyword evidence="4" id="KW-1185">Reference proteome</keyword>
<dbReference type="STRING" id="1278311.GCA_000428705_00891"/>
<evidence type="ECO:0000256" key="2">
    <source>
        <dbReference type="ARBA" id="ARBA00022801"/>
    </source>
</evidence>
<reference evidence="3 4" key="1">
    <citation type="submission" date="2019-01" db="EMBL/GenBank/DDBJ databases">
        <authorList>
            <consortium name="Pathogen Informatics"/>
        </authorList>
    </citation>
    <scope>NUCLEOTIDE SEQUENCE [LARGE SCALE GENOMIC DNA]</scope>
    <source>
        <strain evidence="3 4">NCTC10138</strain>
    </source>
</reference>
<dbReference type="OrthoDB" id="9801679at2"/>
<sequence>MKKILYLILLITSSIILVSCGKEPSKTYTIKVYDNNSLINNYFVEHGNSLSKEEFDTLITKDNFKYWSTSKDGVKYTFELPITSDLELYAVYSNNDNGNPIPTPNTDYKISLYINNQIYKEFNMPKNSLLSKSEMNSYYTESNKDQFLHWSTKINGTEFDYTLPLNTNLILYGVFKALPNPDGINVNFDSIKYYQGYGLDGLLGQLLINKLNTRLYDGTNIRNYGSGLNSILTEADTSPVTKKLWTIYDGISSFGNKEHVMPKSWYIGYPGYSKNKGDVHNLRVSKTSTNSARSNYGYFDKNGGWELDKTAKRFYPGDDHKGDTARIYFYMMIMVKDALDFSNNNVKANLNNKGNEYRTVFENDGFMQLLKWHLEDPVDEFEIHRNEVLFGFQGNRNPFIDFPDLVYLVWPEHYKLNN</sequence>
<name>A0A449BCG8_HAPAX</name>
<keyword evidence="2 3" id="KW-0378">Hydrolase</keyword>
<proteinExistence type="predicted"/>
<dbReference type="EC" id="3.1.-.-" evidence="3"/>
<evidence type="ECO:0000313" key="3">
    <source>
        <dbReference type="EMBL" id="VEU80127.1"/>
    </source>
</evidence>
<protein>
    <submittedName>
        <fullName evidence="3">Extracellular ribonuclease</fullName>
        <ecNumber evidence="3">3.1.-.-</ecNumber>
    </submittedName>
</protein>
<dbReference type="InterPro" id="IPR044925">
    <property type="entry name" value="His-Me_finger_sf"/>
</dbReference>
<dbReference type="PROSITE" id="PS51257">
    <property type="entry name" value="PROKAR_LIPOPROTEIN"/>
    <property type="match status" value="1"/>
</dbReference>
<dbReference type="GO" id="GO:0016787">
    <property type="term" value="F:hydrolase activity"/>
    <property type="evidence" value="ECO:0007669"/>
    <property type="project" value="UniProtKB-KW"/>
</dbReference>
<dbReference type="PANTHER" id="PTHR33607:SF2">
    <property type="entry name" value="ENDONUCLEASE-1"/>
    <property type="match status" value="1"/>
</dbReference>